<dbReference type="Proteomes" id="UP001551176">
    <property type="component" value="Unassembled WGS sequence"/>
</dbReference>
<dbReference type="Pfam" id="PF13454">
    <property type="entry name" value="NAD_binding_9"/>
    <property type="match status" value="1"/>
</dbReference>
<evidence type="ECO:0000313" key="2">
    <source>
        <dbReference type="EMBL" id="MEU6822191.1"/>
    </source>
</evidence>
<dbReference type="InterPro" id="IPR036188">
    <property type="entry name" value="FAD/NAD-bd_sf"/>
</dbReference>
<dbReference type="Gene3D" id="3.50.50.60">
    <property type="entry name" value="FAD/NAD(P)-binding domain"/>
    <property type="match status" value="1"/>
</dbReference>
<evidence type="ECO:0000313" key="3">
    <source>
        <dbReference type="Proteomes" id="UP001551176"/>
    </source>
</evidence>
<sequence>MRDVNGYRHVHRIAVVGSGPRGLAVLERIAARLQNSSRHSGIDIHLIDSTEVGCGRIWRTDQDDLYRMNTVADEVTMFSGPSDEGPVRPGAGPSLAEWWRSRDPRVGSNEYAPRRIYGRYLRFVLGAIKKTLPPGVSFEGIQDRVIDLGRESEVFQVRLESGRTVQADSVVLATGHGVPHLKGAELAFEEFAARRDGIRYVRSDSPAEMDLDAIPAGAPTGVIGLGLSAYDVIFSLTEGRQGKFLEVAENEYSYQPSGHEPLIVAGSRSGLPLPGRGRNQKAPDYSYRPVLFKAEEILRSSGGRPLDFRAQVVPSVLAEMHLVYFSTLVRGRAGATGAAGVFGASGASGAAGESAQSAFVDAVKERGARDAHAIREVAEDFGVHAEPVDFFALARPFDGLSYASQEDFTDHVTAVLREDLRHAEAGNLLDPLKAALDVLRDTRSEIRRLVDFSGLTAQSHRKDFLGWFGPRSSLLSSGPPRKRVYQFLALLEAGIVRIAGPDTCFGVCEATGRFTVGSPAVAGSETELDALIDARVPGTDLSLDSSRLMGNLRERGVLTEYVNSNGDDAFRTGGVATTGSPFHPVARDGSSPEGLHVLGIPTENTRWFTFVGSGRPGPWAEFFNDADAIAGHILSRTG</sequence>
<gene>
    <name evidence="2" type="ORF">ABZ921_16315</name>
</gene>
<feature type="domain" description="FAD-dependent urate hydroxylase HpyO/Asp monooxygenase CreE-like FAD/NAD(P)-binding" evidence="1">
    <location>
        <begin position="14"/>
        <end position="176"/>
    </location>
</feature>
<evidence type="ECO:0000259" key="1">
    <source>
        <dbReference type="Pfam" id="PF13454"/>
    </source>
</evidence>
<dbReference type="InterPro" id="IPR052189">
    <property type="entry name" value="L-asp_N-monooxygenase_NS-form"/>
</dbReference>
<reference evidence="2 3" key="1">
    <citation type="submission" date="2024-06" db="EMBL/GenBank/DDBJ databases">
        <title>The Natural Products Discovery Center: Release of the First 8490 Sequenced Strains for Exploring Actinobacteria Biosynthetic Diversity.</title>
        <authorList>
            <person name="Kalkreuter E."/>
            <person name="Kautsar S.A."/>
            <person name="Yang D."/>
            <person name="Bader C.D."/>
            <person name="Teijaro C.N."/>
            <person name="Fluegel L."/>
            <person name="Davis C.M."/>
            <person name="Simpson J.R."/>
            <person name="Lauterbach L."/>
            <person name="Steele A.D."/>
            <person name="Gui C."/>
            <person name="Meng S."/>
            <person name="Li G."/>
            <person name="Viehrig K."/>
            <person name="Ye F."/>
            <person name="Su P."/>
            <person name="Kiefer A.F."/>
            <person name="Nichols A."/>
            <person name="Cepeda A.J."/>
            <person name="Yan W."/>
            <person name="Fan B."/>
            <person name="Jiang Y."/>
            <person name="Adhikari A."/>
            <person name="Zheng C.-J."/>
            <person name="Schuster L."/>
            <person name="Cowan T.M."/>
            <person name="Smanski M.J."/>
            <person name="Chevrette M.G."/>
            <person name="De Carvalho L.P.S."/>
            <person name="Shen B."/>
        </authorList>
    </citation>
    <scope>NUCLEOTIDE SEQUENCE [LARGE SCALE GENOMIC DNA]</scope>
    <source>
        <strain evidence="2 3">NPDC046838</strain>
    </source>
</reference>
<protein>
    <submittedName>
        <fullName evidence="2">FAD/NAD(P)-binding protein</fullName>
    </submittedName>
</protein>
<dbReference type="PANTHER" id="PTHR40254:SF1">
    <property type="entry name" value="BLR0577 PROTEIN"/>
    <property type="match status" value="1"/>
</dbReference>
<name>A0ABV3BME1_9ACTN</name>
<dbReference type="PANTHER" id="PTHR40254">
    <property type="entry name" value="BLR0577 PROTEIN"/>
    <property type="match status" value="1"/>
</dbReference>
<dbReference type="EMBL" id="JBEYXV010000007">
    <property type="protein sequence ID" value="MEU6822191.1"/>
    <property type="molecule type" value="Genomic_DNA"/>
</dbReference>
<organism evidence="2 3">
    <name type="scientific">Streptomyces atriruber</name>
    <dbReference type="NCBI Taxonomy" id="545121"/>
    <lineage>
        <taxon>Bacteria</taxon>
        <taxon>Bacillati</taxon>
        <taxon>Actinomycetota</taxon>
        <taxon>Actinomycetes</taxon>
        <taxon>Kitasatosporales</taxon>
        <taxon>Streptomycetaceae</taxon>
        <taxon>Streptomyces</taxon>
    </lineage>
</organism>
<dbReference type="SUPFAM" id="SSF51905">
    <property type="entry name" value="FAD/NAD(P)-binding domain"/>
    <property type="match status" value="1"/>
</dbReference>
<proteinExistence type="predicted"/>
<keyword evidence="3" id="KW-1185">Reference proteome</keyword>
<dbReference type="RefSeq" id="WP_359349026.1">
    <property type="nucleotide sequence ID" value="NZ_JBEYXV010000007.1"/>
</dbReference>
<dbReference type="InterPro" id="IPR038732">
    <property type="entry name" value="HpyO/CreE_NAD-binding"/>
</dbReference>
<accession>A0ABV3BME1</accession>
<comment type="caution">
    <text evidence="2">The sequence shown here is derived from an EMBL/GenBank/DDBJ whole genome shotgun (WGS) entry which is preliminary data.</text>
</comment>